<keyword evidence="1" id="KW-1185">Reference proteome</keyword>
<dbReference type="Proteomes" id="UP000887565">
    <property type="component" value="Unplaced"/>
</dbReference>
<evidence type="ECO:0000313" key="2">
    <source>
        <dbReference type="WBParaSite" id="nRc.2.0.1.t10210-RA"/>
    </source>
</evidence>
<evidence type="ECO:0000313" key="1">
    <source>
        <dbReference type="Proteomes" id="UP000887565"/>
    </source>
</evidence>
<reference evidence="2" key="1">
    <citation type="submission" date="2022-11" db="UniProtKB">
        <authorList>
            <consortium name="WormBaseParasite"/>
        </authorList>
    </citation>
    <scope>IDENTIFICATION</scope>
</reference>
<dbReference type="AlphaFoldDB" id="A0A915I7S7"/>
<protein>
    <submittedName>
        <fullName evidence="2">Uncharacterized protein</fullName>
    </submittedName>
</protein>
<organism evidence="1 2">
    <name type="scientific">Romanomermis culicivorax</name>
    <name type="common">Nematode worm</name>
    <dbReference type="NCBI Taxonomy" id="13658"/>
    <lineage>
        <taxon>Eukaryota</taxon>
        <taxon>Metazoa</taxon>
        <taxon>Ecdysozoa</taxon>
        <taxon>Nematoda</taxon>
        <taxon>Enoplea</taxon>
        <taxon>Dorylaimia</taxon>
        <taxon>Mermithida</taxon>
        <taxon>Mermithoidea</taxon>
        <taxon>Mermithidae</taxon>
        <taxon>Romanomermis</taxon>
    </lineage>
</organism>
<proteinExistence type="predicted"/>
<sequence length="127" mass="14137">MGKKCKNVLDGCAADGSVEEQDMRDKKADAVELNKTDLGTTGNDTQEQQMTLEARTANTDLKMGQLTGEDKQLYQKPNLGGEEMEARNQSSPITDSLRQRYRLVVLAKQQAEAYVNSLAKEDKLRNL</sequence>
<dbReference type="WBParaSite" id="nRc.2.0.1.t10210-RA">
    <property type="protein sequence ID" value="nRc.2.0.1.t10210-RA"/>
    <property type="gene ID" value="nRc.2.0.1.g10210"/>
</dbReference>
<name>A0A915I7S7_ROMCU</name>
<accession>A0A915I7S7</accession>